<comment type="caution">
    <text evidence="8">The sequence shown here is derived from an EMBL/GenBank/DDBJ whole genome shotgun (WGS) entry which is preliminary data.</text>
</comment>
<dbReference type="Proteomes" id="UP001501803">
    <property type="component" value="Unassembled WGS sequence"/>
</dbReference>
<sequence>MNAPAAWGVLLGTVLGVGLWSLVSLMPRLGRPRLAQRVAPYILDVSAEARDYVGRTTLNPLPVFGSLFSPVVRRLASRLDHLLGGTETLTRQLRQAGSRQSVDEFRTTQLLWALAGSALGLVLVLVSPATQTLPLIGRVLLVATAALCGALLRGWLLQRAARARLARISSELPTVLEFLTLSLSAGEGILDALRRVAATSSGELSRELAGVVADVHTGMPLSASLSALARRIQLPALTRFVDQVTGALDRGTPLAEVLRAQAQDAREEAKRDLLETAGRKEISMMIPLVFLILPLSILFAIFPGLFVLQAGF</sequence>
<feature type="transmembrane region" description="Helical" evidence="6">
    <location>
        <begin position="288"/>
        <end position="308"/>
    </location>
</feature>
<keyword evidence="9" id="KW-1185">Reference proteome</keyword>
<evidence type="ECO:0000259" key="7">
    <source>
        <dbReference type="Pfam" id="PF00482"/>
    </source>
</evidence>
<dbReference type="EMBL" id="BAABCN010000002">
    <property type="protein sequence ID" value="GAA3871745.1"/>
    <property type="molecule type" value="Genomic_DNA"/>
</dbReference>
<protein>
    <submittedName>
        <fullName evidence="8">Type II secretion system F family protein</fullName>
    </submittedName>
</protein>
<evidence type="ECO:0000256" key="6">
    <source>
        <dbReference type="SAM" id="Phobius"/>
    </source>
</evidence>
<accession>A0ABP7KBD6</accession>
<dbReference type="RefSeq" id="WP_345063745.1">
    <property type="nucleotide sequence ID" value="NZ_BAABCN010000002.1"/>
</dbReference>
<dbReference type="Pfam" id="PF00482">
    <property type="entry name" value="T2SSF"/>
    <property type="match status" value="1"/>
</dbReference>
<evidence type="ECO:0000313" key="8">
    <source>
        <dbReference type="EMBL" id="GAA3871745.1"/>
    </source>
</evidence>
<comment type="subcellular location">
    <subcellularLocation>
        <location evidence="1">Cell membrane</location>
        <topology evidence="1">Multi-pass membrane protein</topology>
    </subcellularLocation>
</comment>
<keyword evidence="2" id="KW-1003">Cell membrane</keyword>
<feature type="domain" description="Type II secretion system protein GspF" evidence="7">
    <location>
        <begin position="177"/>
        <end position="299"/>
    </location>
</feature>
<evidence type="ECO:0000256" key="4">
    <source>
        <dbReference type="ARBA" id="ARBA00022989"/>
    </source>
</evidence>
<evidence type="ECO:0000256" key="2">
    <source>
        <dbReference type="ARBA" id="ARBA00022475"/>
    </source>
</evidence>
<reference evidence="9" key="1">
    <citation type="journal article" date="2019" name="Int. J. Syst. Evol. Microbiol.">
        <title>The Global Catalogue of Microorganisms (GCM) 10K type strain sequencing project: providing services to taxonomists for standard genome sequencing and annotation.</title>
        <authorList>
            <consortium name="The Broad Institute Genomics Platform"/>
            <consortium name="The Broad Institute Genome Sequencing Center for Infectious Disease"/>
            <person name="Wu L."/>
            <person name="Ma J."/>
        </authorList>
    </citation>
    <scope>NUCLEOTIDE SEQUENCE [LARGE SCALE GENOMIC DNA]</scope>
    <source>
        <strain evidence="9">JCM 17021</strain>
    </source>
</reference>
<dbReference type="PANTHER" id="PTHR35007">
    <property type="entry name" value="INTEGRAL MEMBRANE PROTEIN-RELATED"/>
    <property type="match status" value="1"/>
</dbReference>
<organism evidence="8 9">
    <name type="scientific">Leifsonia kafniensis</name>
    <dbReference type="NCBI Taxonomy" id="475957"/>
    <lineage>
        <taxon>Bacteria</taxon>
        <taxon>Bacillati</taxon>
        <taxon>Actinomycetota</taxon>
        <taxon>Actinomycetes</taxon>
        <taxon>Micrococcales</taxon>
        <taxon>Microbacteriaceae</taxon>
        <taxon>Leifsonia</taxon>
    </lineage>
</organism>
<dbReference type="InterPro" id="IPR018076">
    <property type="entry name" value="T2SS_GspF_dom"/>
</dbReference>
<evidence type="ECO:0000256" key="5">
    <source>
        <dbReference type="ARBA" id="ARBA00023136"/>
    </source>
</evidence>
<gene>
    <name evidence="8" type="ORF">GCM10022381_13530</name>
</gene>
<evidence type="ECO:0000256" key="3">
    <source>
        <dbReference type="ARBA" id="ARBA00022692"/>
    </source>
</evidence>
<evidence type="ECO:0000256" key="1">
    <source>
        <dbReference type="ARBA" id="ARBA00004651"/>
    </source>
</evidence>
<proteinExistence type="predicted"/>
<dbReference type="PANTHER" id="PTHR35007:SF2">
    <property type="entry name" value="PILUS ASSEMBLE PROTEIN"/>
    <property type="match status" value="1"/>
</dbReference>
<name>A0ABP7KBD6_9MICO</name>
<feature type="transmembrane region" description="Helical" evidence="6">
    <location>
        <begin position="135"/>
        <end position="157"/>
    </location>
</feature>
<feature type="transmembrane region" description="Helical" evidence="6">
    <location>
        <begin position="110"/>
        <end position="129"/>
    </location>
</feature>
<feature type="transmembrane region" description="Helical" evidence="6">
    <location>
        <begin position="6"/>
        <end position="27"/>
    </location>
</feature>
<keyword evidence="5 6" id="KW-0472">Membrane</keyword>
<evidence type="ECO:0000313" key="9">
    <source>
        <dbReference type="Proteomes" id="UP001501803"/>
    </source>
</evidence>
<keyword evidence="4 6" id="KW-1133">Transmembrane helix</keyword>
<keyword evidence="3 6" id="KW-0812">Transmembrane</keyword>